<sequence length="264" mass="29634">MGACQLQVAPHLQVSVVDASGPRYGPAAQDVSQVIRDEAQLSQHWCVFRVPSAQSTDDERFHASADTPCRQGVCHATVFVDFDSSRLIERCSRAECVVDVFDRYGHVDEESRPVRQVDYNVRTQRRTADVFHPLVDRHDSRAGRVASDRVRQSILNVVVTQVPQTRVAPAVVEHVTDGLESVSAESARFEHIGPPFLGSVQTERSVSDRAQECTSVFFLFGCLDAMVFFVRSVHSLRILNLGWQLELLLLFELYVAYLLYVSID</sequence>
<dbReference type="EMBL" id="JAFNEN010004573">
    <property type="protein sequence ID" value="KAG8171005.1"/>
    <property type="molecule type" value="Genomic_DNA"/>
</dbReference>
<gene>
    <name evidence="2" type="ORF">JTE90_025669</name>
</gene>
<keyword evidence="1" id="KW-0472">Membrane</keyword>
<comment type="caution">
    <text evidence="2">The sequence shown here is derived from an EMBL/GenBank/DDBJ whole genome shotgun (WGS) entry which is preliminary data.</text>
</comment>
<evidence type="ECO:0000313" key="2">
    <source>
        <dbReference type="EMBL" id="KAG8171005.1"/>
    </source>
</evidence>
<dbReference type="AlphaFoldDB" id="A0AAV6THR1"/>
<accession>A0AAV6THR1</accession>
<organism evidence="2 3">
    <name type="scientific">Oedothorax gibbosus</name>
    <dbReference type="NCBI Taxonomy" id="931172"/>
    <lineage>
        <taxon>Eukaryota</taxon>
        <taxon>Metazoa</taxon>
        <taxon>Ecdysozoa</taxon>
        <taxon>Arthropoda</taxon>
        <taxon>Chelicerata</taxon>
        <taxon>Arachnida</taxon>
        <taxon>Araneae</taxon>
        <taxon>Araneomorphae</taxon>
        <taxon>Entelegynae</taxon>
        <taxon>Araneoidea</taxon>
        <taxon>Linyphiidae</taxon>
        <taxon>Erigoninae</taxon>
        <taxon>Oedothorax</taxon>
    </lineage>
</organism>
<protein>
    <submittedName>
        <fullName evidence="2">Uncharacterized protein</fullName>
    </submittedName>
</protein>
<name>A0AAV6THR1_9ARAC</name>
<evidence type="ECO:0000313" key="3">
    <source>
        <dbReference type="Proteomes" id="UP000827092"/>
    </source>
</evidence>
<reference evidence="2 3" key="1">
    <citation type="journal article" date="2022" name="Nat. Ecol. Evol.">
        <title>A masculinizing supergene underlies an exaggerated male reproductive morph in a spider.</title>
        <authorList>
            <person name="Hendrickx F."/>
            <person name="De Corte Z."/>
            <person name="Sonet G."/>
            <person name="Van Belleghem S.M."/>
            <person name="Kostlbacher S."/>
            <person name="Vangestel C."/>
        </authorList>
    </citation>
    <scope>NUCLEOTIDE SEQUENCE [LARGE SCALE GENOMIC DNA]</scope>
    <source>
        <strain evidence="2">W744_W776</strain>
    </source>
</reference>
<keyword evidence="1" id="KW-0812">Transmembrane</keyword>
<dbReference type="Proteomes" id="UP000827092">
    <property type="component" value="Unassembled WGS sequence"/>
</dbReference>
<evidence type="ECO:0000256" key="1">
    <source>
        <dbReference type="SAM" id="Phobius"/>
    </source>
</evidence>
<feature type="transmembrane region" description="Helical" evidence="1">
    <location>
        <begin position="245"/>
        <end position="263"/>
    </location>
</feature>
<keyword evidence="1" id="KW-1133">Transmembrane helix</keyword>
<keyword evidence="3" id="KW-1185">Reference proteome</keyword>
<proteinExistence type="predicted"/>